<evidence type="ECO:0000313" key="1">
    <source>
        <dbReference type="EMBL" id="KZT75749.1"/>
    </source>
</evidence>
<proteinExistence type="predicted"/>
<keyword evidence="2" id="KW-1185">Reference proteome</keyword>
<dbReference type="Proteomes" id="UP000250235">
    <property type="component" value="Unassembled WGS sequence"/>
</dbReference>
<accession>A0A2Z6ZS47</accession>
<name>A0A2Z6ZS47_9LAMI</name>
<dbReference type="EMBL" id="KV197564">
    <property type="protein sequence ID" value="KZT75749.1"/>
    <property type="molecule type" value="Genomic_DNA"/>
</dbReference>
<sequence>MVAGHVQQPRALRCALAARWSSMSHGRWPLLCASRCANDGRPLLADHAHWLHDGQSNDARICACRAAVPRKSRPRAMVAAAAAERPPFDVISGIL</sequence>
<evidence type="ECO:0000313" key="2">
    <source>
        <dbReference type="Proteomes" id="UP000250235"/>
    </source>
</evidence>
<organism evidence="1 2">
    <name type="scientific">Dorcoceras hygrometricum</name>
    <dbReference type="NCBI Taxonomy" id="472368"/>
    <lineage>
        <taxon>Eukaryota</taxon>
        <taxon>Viridiplantae</taxon>
        <taxon>Streptophyta</taxon>
        <taxon>Embryophyta</taxon>
        <taxon>Tracheophyta</taxon>
        <taxon>Spermatophyta</taxon>
        <taxon>Magnoliopsida</taxon>
        <taxon>eudicotyledons</taxon>
        <taxon>Gunneridae</taxon>
        <taxon>Pentapetalae</taxon>
        <taxon>asterids</taxon>
        <taxon>lamiids</taxon>
        <taxon>Lamiales</taxon>
        <taxon>Gesneriaceae</taxon>
        <taxon>Didymocarpoideae</taxon>
        <taxon>Trichosporeae</taxon>
        <taxon>Loxocarpinae</taxon>
        <taxon>Dorcoceras</taxon>
    </lineage>
</organism>
<dbReference type="AlphaFoldDB" id="A0A2Z6ZS47"/>
<reference evidence="1 2" key="1">
    <citation type="journal article" date="2015" name="Proc. Natl. Acad. Sci. U.S.A.">
        <title>The resurrection genome of Boea hygrometrica: A blueprint for survival of dehydration.</title>
        <authorList>
            <person name="Xiao L."/>
            <person name="Yang G."/>
            <person name="Zhang L."/>
            <person name="Yang X."/>
            <person name="Zhao S."/>
            <person name="Ji Z."/>
            <person name="Zhou Q."/>
            <person name="Hu M."/>
            <person name="Wang Y."/>
            <person name="Chen M."/>
            <person name="Xu Y."/>
            <person name="Jin H."/>
            <person name="Xiao X."/>
            <person name="Hu G."/>
            <person name="Bao F."/>
            <person name="Hu Y."/>
            <person name="Wan P."/>
            <person name="Li L."/>
            <person name="Deng X."/>
            <person name="Kuang T."/>
            <person name="Xiang C."/>
            <person name="Zhu J.K."/>
            <person name="Oliver M.J."/>
            <person name="He Y."/>
        </authorList>
    </citation>
    <scope>NUCLEOTIDE SEQUENCE [LARGE SCALE GENOMIC DNA]</scope>
    <source>
        <strain evidence="2">cv. XS01</strain>
    </source>
</reference>
<gene>
    <name evidence="1" type="ORF">F511_47226</name>
</gene>
<protein>
    <submittedName>
        <fullName evidence="1">Uncharacterized protein</fullName>
    </submittedName>
</protein>